<reference evidence="4" key="1">
    <citation type="submission" date="2017-02" db="UniProtKB">
        <authorList>
            <consortium name="WormBaseParasite"/>
        </authorList>
    </citation>
    <scope>IDENTIFICATION</scope>
</reference>
<organism evidence="3 4">
    <name type="scientific">Ascaris lumbricoides</name>
    <name type="common">Giant roundworm</name>
    <dbReference type="NCBI Taxonomy" id="6252"/>
    <lineage>
        <taxon>Eukaryota</taxon>
        <taxon>Metazoa</taxon>
        <taxon>Ecdysozoa</taxon>
        <taxon>Nematoda</taxon>
        <taxon>Chromadorea</taxon>
        <taxon>Rhabditida</taxon>
        <taxon>Spirurina</taxon>
        <taxon>Ascaridomorpha</taxon>
        <taxon>Ascaridoidea</taxon>
        <taxon>Ascarididae</taxon>
        <taxon>Ascaris</taxon>
    </lineage>
</organism>
<accession>A0A0M3HWJ0</accession>
<keyword evidence="3" id="KW-1185">Reference proteome</keyword>
<keyword evidence="2" id="KW-1133">Transmembrane helix</keyword>
<evidence type="ECO:0000313" key="3">
    <source>
        <dbReference type="Proteomes" id="UP000036681"/>
    </source>
</evidence>
<keyword evidence="2" id="KW-0472">Membrane</keyword>
<name>A0A0M3HWJ0_ASCLU</name>
<sequence>MMPTHHTERIMKRMHTLTSEMSAETTPPEQSDSGGSHHSSPAAGRDPNFLMVPTPMEVGLTRLEPVPHKKVQATICVLSALIDDDFGGSVNALFRNRFLTLILGLQSLLHFSVLVYPFPLNPGST</sequence>
<feature type="compositionally biased region" description="Low complexity" evidence="1">
    <location>
        <begin position="31"/>
        <end position="40"/>
    </location>
</feature>
<feature type="compositionally biased region" description="Polar residues" evidence="1">
    <location>
        <begin position="19"/>
        <end position="30"/>
    </location>
</feature>
<evidence type="ECO:0000256" key="2">
    <source>
        <dbReference type="SAM" id="Phobius"/>
    </source>
</evidence>
<evidence type="ECO:0000313" key="4">
    <source>
        <dbReference type="WBParaSite" id="ALUE_0000751301-mRNA-1"/>
    </source>
</evidence>
<feature type="region of interest" description="Disordered" evidence="1">
    <location>
        <begin position="19"/>
        <end position="51"/>
    </location>
</feature>
<keyword evidence="2" id="KW-0812">Transmembrane</keyword>
<protein>
    <submittedName>
        <fullName evidence="4">Uncharacterized protein</fullName>
    </submittedName>
</protein>
<proteinExistence type="predicted"/>
<dbReference type="AlphaFoldDB" id="A0A0M3HWJ0"/>
<dbReference type="WBParaSite" id="ALUE_0000751301-mRNA-1">
    <property type="protein sequence ID" value="ALUE_0000751301-mRNA-1"/>
    <property type="gene ID" value="ALUE_0000751301"/>
</dbReference>
<dbReference type="Proteomes" id="UP000036681">
    <property type="component" value="Unplaced"/>
</dbReference>
<feature type="transmembrane region" description="Helical" evidence="2">
    <location>
        <begin position="98"/>
        <end position="118"/>
    </location>
</feature>
<evidence type="ECO:0000256" key="1">
    <source>
        <dbReference type="SAM" id="MobiDB-lite"/>
    </source>
</evidence>